<dbReference type="InterPro" id="IPR041382">
    <property type="entry name" value="SH3_16"/>
</dbReference>
<evidence type="ECO:0000256" key="3">
    <source>
        <dbReference type="ARBA" id="ARBA00022801"/>
    </source>
</evidence>
<evidence type="ECO:0000256" key="2">
    <source>
        <dbReference type="ARBA" id="ARBA00022670"/>
    </source>
</evidence>
<gene>
    <name evidence="6" type="ORF">AQS8620_00296</name>
</gene>
<reference evidence="6 7" key="1">
    <citation type="submission" date="2017-03" db="EMBL/GenBank/DDBJ databases">
        <authorList>
            <person name="Afonso C.L."/>
            <person name="Miller P.J."/>
            <person name="Scott M.A."/>
            <person name="Spackman E."/>
            <person name="Goraichik I."/>
            <person name="Dimitrov K.M."/>
            <person name="Suarez D.L."/>
            <person name="Swayne D.E."/>
        </authorList>
    </citation>
    <scope>NUCLEOTIDE SEQUENCE [LARGE SCALE GENOMIC DNA]</scope>
    <source>
        <strain evidence="6 7">CECT 8620</strain>
    </source>
</reference>
<dbReference type="PANTHER" id="PTHR47359:SF3">
    <property type="entry name" value="NLP_P60 DOMAIN-CONTAINING PROTEIN-RELATED"/>
    <property type="match status" value="1"/>
</dbReference>
<dbReference type="Pfam" id="PF00877">
    <property type="entry name" value="NLPC_P60"/>
    <property type="match status" value="1"/>
</dbReference>
<sequence length="269" mass="28995">MTDRRSTPANARVALTGFASADQREVTPERVSISRPVADLRRDSGQRDRQLLMGEAFDVLERHAGRAFGISARDAYVGYIEEGDLGLPVVPTHTIGVRASHLYPEPDLKSEALLSVSFGTRLVIVDERHKFMETDTGLFVPKSHLRLVAKPFSDPVTIAQLFFGTPYLWGGNSAFGIDCSGLVQAGLLACGEGCPGDSDLQESLGGAATGAMERGDLMFWKGHVAWVVDAGTILHANAHHMAVAYEPMDKAIARIEAQGGGPVTARRRL</sequence>
<dbReference type="InterPro" id="IPR000064">
    <property type="entry name" value="NLP_P60_dom"/>
</dbReference>
<comment type="similarity">
    <text evidence="1">Belongs to the peptidase C40 family.</text>
</comment>
<keyword evidence="3 6" id="KW-0378">Hydrolase</keyword>
<evidence type="ECO:0000256" key="4">
    <source>
        <dbReference type="ARBA" id="ARBA00022807"/>
    </source>
</evidence>
<proteinExistence type="inferred from homology"/>
<dbReference type="InterPro" id="IPR038765">
    <property type="entry name" value="Papain-like_cys_pep_sf"/>
</dbReference>
<dbReference type="Gene3D" id="3.90.1720.10">
    <property type="entry name" value="endopeptidase domain like (from Nostoc punctiforme)"/>
    <property type="match status" value="1"/>
</dbReference>
<dbReference type="InterPro" id="IPR051794">
    <property type="entry name" value="PG_Endopeptidase_C40"/>
</dbReference>
<dbReference type="GO" id="GO:0008234">
    <property type="term" value="F:cysteine-type peptidase activity"/>
    <property type="evidence" value="ECO:0007669"/>
    <property type="project" value="UniProtKB-KW"/>
</dbReference>
<keyword evidence="2" id="KW-0645">Protease</keyword>
<keyword evidence="7" id="KW-1185">Reference proteome</keyword>
<dbReference type="AlphaFoldDB" id="A0A1Y5RIX5"/>
<feature type="domain" description="NlpC/P60" evidence="5">
    <location>
        <begin position="149"/>
        <end position="269"/>
    </location>
</feature>
<dbReference type="SUPFAM" id="SSF54001">
    <property type="entry name" value="Cysteine proteinases"/>
    <property type="match status" value="1"/>
</dbReference>
<dbReference type="PROSITE" id="PS51935">
    <property type="entry name" value="NLPC_P60"/>
    <property type="match status" value="1"/>
</dbReference>
<accession>A0A1Y5RIX5</accession>
<dbReference type="EMBL" id="FWFS01000001">
    <property type="protein sequence ID" value="SLN15926.1"/>
    <property type="molecule type" value="Genomic_DNA"/>
</dbReference>
<dbReference type="GO" id="GO:0006508">
    <property type="term" value="P:proteolysis"/>
    <property type="evidence" value="ECO:0007669"/>
    <property type="project" value="UniProtKB-KW"/>
</dbReference>
<evidence type="ECO:0000313" key="6">
    <source>
        <dbReference type="EMBL" id="SLN15926.1"/>
    </source>
</evidence>
<dbReference type="PANTHER" id="PTHR47359">
    <property type="entry name" value="PEPTIDOGLYCAN DL-ENDOPEPTIDASE CWLO"/>
    <property type="match status" value="1"/>
</dbReference>
<dbReference type="Pfam" id="PF18348">
    <property type="entry name" value="SH3_16"/>
    <property type="match status" value="1"/>
</dbReference>
<keyword evidence="4" id="KW-0788">Thiol protease</keyword>
<evidence type="ECO:0000259" key="5">
    <source>
        <dbReference type="PROSITE" id="PS51935"/>
    </source>
</evidence>
<dbReference type="EC" id="3.4.22.-" evidence="6"/>
<protein>
    <submittedName>
        <fullName evidence="6">Dipeptidyl-peptidase 6</fullName>
        <ecNumber evidence="6">3.4.22.-</ecNumber>
    </submittedName>
</protein>
<organism evidence="6 7">
    <name type="scientific">Aquimixticola soesokkakensis</name>
    <dbReference type="NCBI Taxonomy" id="1519096"/>
    <lineage>
        <taxon>Bacteria</taxon>
        <taxon>Pseudomonadati</taxon>
        <taxon>Pseudomonadota</taxon>
        <taxon>Alphaproteobacteria</taxon>
        <taxon>Rhodobacterales</taxon>
        <taxon>Paracoccaceae</taxon>
        <taxon>Aquimixticola</taxon>
    </lineage>
</organism>
<evidence type="ECO:0000256" key="1">
    <source>
        <dbReference type="ARBA" id="ARBA00007074"/>
    </source>
</evidence>
<dbReference type="Proteomes" id="UP000193862">
    <property type="component" value="Unassembled WGS sequence"/>
</dbReference>
<dbReference type="OrthoDB" id="9813368at2"/>
<dbReference type="RefSeq" id="WP_085835039.1">
    <property type="nucleotide sequence ID" value="NZ_FWFS01000001.1"/>
</dbReference>
<name>A0A1Y5RIX5_9RHOB</name>
<evidence type="ECO:0000313" key="7">
    <source>
        <dbReference type="Proteomes" id="UP000193862"/>
    </source>
</evidence>